<gene>
    <name evidence="1" type="ORF">Pmar_PMAR012890</name>
</gene>
<proteinExistence type="predicted"/>
<accession>C5LWG3</accession>
<sequence>MPFDQDVDLSPMDMFRAYAPRRLLKKPDLGKDEIVDKLHMIPPDVPSVKRNQEVKYREYRRLWELRRSESFEKVLGTIRH</sequence>
<organism evidence="2">
    <name type="scientific">Perkinsus marinus (strain ATCC 50983 / TXsc)</name>
    <dbReference type="NCBI Taxonomy" id="423536"/>
    <lineage>
        <taxon>Eukaryota</taxon>
        <taxon>Sar</taxon>
        <taxon>Alveolata</taxon>
        <taxon>Perkinsozoa</taxon>
        <taxon>Perkinsea</taxon>
        <taxon>Perkinsida</taxon>
        <taxon>Perkinsidae</taxon>
        <taxon>Perkinsus</taxon>
    </lineage>
</organism>
<dbReference type="AlphaFoldDB" id="C5LWG3"/>
<evidence type="ECO:0000313" key="2">
    <source>
        <dbReference type="Proteomes" id="UP000007800"/>
    </source>
</evidence>
<protein>
    <submittedName>
        <fullName evidence="1">Uncharacterized protein</fullName>
    </submittedName>
</protein>
<keyword evidence="2" id="KW-1185">Reference proteome</keyword>
<dbReference type="GeneID" id="9063086"/>
<dbReference type="EMBL" id="GG686192">
    <property type="protein sequence ID" value="EEQ98876.1"/>
    <property type="molecule type" value="Genomic_DNA"/>
</dbReference>
<name>C5LWG3_PERM5</name>
<dbReference type="RefSeq" id="XP_002766159.1">
    <property type="nucleotide sequence ID" value="XM_002766113.1"/>
</dbReference>
<dbReference type="InParanoid" id="C5LWG3"/>
<dbReference type="Proteomes" id="UP000007800">
    <property type="component" value="Unassembled WGS sequence"/>
</dbReference>
<reference evidence="1 2" key="1">
    <citation type="submission" date="2008-07" db="EMBL/GenBank/DDBJ databases">
        <authorList>
            <person name="El-Sayed N."/>
            <person name="Caler E."/>
            <person name="Inman J."/>
            <person name="Amedeo P."/>
            <person name="Hass B."/>
            <person name="Wortman J."/>
        </authorList>
    </citation>
    <scope>NUCLEOTIDE SEQUENCE [LARGE SCALE GENOMIC DNA]</scope>
    <source>
        <strain evidence="2">ATCC 50983 / TXsc</strain>
    </source>
</reference>
<evidence type="ECO:0000313" key="1">
    <source>
        <dbReference type="EMBL" id="EEQ98876.1"/>
    </source>
</evidence>